<evidence type="ECO:0000256" key="4">
    <source>
        <dbReference type="ARBA" id="ARBA00023136"/>
    </source>
</evidence>
<dbReference type="Pfam" id="PF01124">
    <property type="entry name" value="MAPEG"/>
    <property type="match status" value="1"/>
</dbReference>
<dbReference type="AlphaFoldDB" id="A0A1Y5TIQ1"/>
<keyword evidence="4 5" id="KW-0472">Membrane</keyword>
<feature type="transmembrane region" description="Helical" evidence="5">
    <location>
        <begin position="112"/>
        <end position="130"/>
    </location>
</feature>
<name>A0A1Y5TIQ1_9RHOB</name>
<organism evidence="6 7">
    <name type="scientific">Aquimixticola soesokkakensis</name>
    <dbReference type="NCBI Taxonomy" id="1519096"/>
    <lineage>
        <taxon>Bacteria</taxon>
        <taxon>Pseudomonadati</taxon>
        <taxon>Pseudomonadota</taxon>
        <taxon>Alphaproteobacteria</taxon>
        <taxon>Rhodobacterales</taxon>
        <taxon>Paracoccaceae</taxon>
        <taxon>Aquimixticola</taxon>
    </lineage>
</organism>
<dbReference type="InterPro" id="IPR023352">
    <property type="entry name" value="MAPEG-like_dom_sf"/>
</dbReference>
<evidence type="ECO:0000313" key="6">
    <source>
        <dbReference type="EMBL" id="SLN61264.1"/>
    </source>
</evidence>
<dbReference type="GO" id="GO:0016020">
    <property type="term" value="C:membrane"/>
    <property type="evidence" value="ECO:0007669"/>
    <property type="project" value="UniProtKB-SubCell"/>
</dbReference>
<dbReference type="SUPFAM" id="SSF161084">
    <property type="entry name" value="MAPEG domain-like"/>
    <property type="match status" value="1"/>
</dbReference>
<keyword evidence="2 5" id="KW-0812">Transmembrane</keyword>
<gene>
    <name evidence="6" type="ORF">AQS8620_02795</name>
</gene>
<evidence type="ECO:0000256" key="3">
    <source>
        <dbReference type="ARBA" id="ARBA00022989"/>
    </source>
</evidence>
<dbReference type="PANTHER" id="PTHR35371">
    <property type="entry name" value="INNER MEMBRANE PROTEIN"/>
    <property type="match status" value="1"/>
</dbReference>
<dbReference type="OrthoDB" id="7743618at2"/>
<evidence type="ECO:0000256" key="5">
    <source>
        <dbReference type="SAM" id="Phobius"/>
    </source>
</evidence>
<keyword evidence="3 5" id="KW-1133">Transmembrane helix</keyword>
<dbReference type="InterPro" id="IPR001129">
    <property type="entry name" value="Membr-assoc_MAPEG"/>
</dbReference>
<proteinExistence type="predicted"/>
<dbReference type="Proteomes" id="UP000193862">
    <property type="component" value="Unassembled WGS sequence"/>
</dbReference>
<accession>A0A1Y5TIQ1</accession>
<feature type="transmembrane region" description="Helical" evidence="5">
    <location>
        <begin position="86"/>
        <end position="106"/>
    </location>
</feature>
<comment type="subcellular location">
    <subcellularLocation>
        <location evidence="1">Membrane</location>
    </subcellularLocation>
</comment>
<dbReference type="PANTHER" id="PTHR35371:SF1">
    <property type="entry name" value="BLR7753 PROTEIN"/>
    <property type="match status" value="1"/>
</dbReference>
<reference evidence="6 7" key="1">
    <citation type="submission" date="2017-03" db="EMBL/GenBank/DDBJ databases">
        <authorList>
            <person name="Afonso C.L."/>
            <person name="Miller P.J."/>
            <person name="Scott M.A."/>
            <person name="Spackman E."/>
            <person name="Goraichik I."/>
            <person name="Dimitrov K.M."/>
            <person name="Suarez D.L."/>
            <person name="Swayne D.E."/>
        </authorList>
    </citation>
    <scope>NUCLEOTIDE SEQUENCE [LARGE SCALE GENOMIC DNA]</scope>
    <source>
        <strain evidence="6 7">CECT 8620</strain>
    </source>
</reference>
<dbReference type="EMBL" id="FWFS01000010">
    <property type="protein sequence ID" value="SLN61264.1"/>
    <property type="molecule type" value="Genomic_DNA"/>
</dbReference>
<keyword evidence="7" id="KW-1185">Reference proteome</keyword>
<evidence type="ECO:0000256" key="1">
    <source>
        <dbReference type="ARBA" id="ARBA00004370"/>
    </source>
</evidence>
<evidence type="ECO:0000256" key="2">
    <source>
        <dbReference type="ARBA" id="ARBA00022692"/>
    </source>
</evidence>
<dbReference type="Gene3D" id="1.20.120.550">
    <property type="entry name" value="Membrane associated eicosanoid/glutathione metabolism-like domain"/>
    <property type="match status" value="1"/>
</dbReference>
<dbReference type="RefSeq" id="WP_085837591.1">
    <property type="nucleotide sequence ID" value="NZ_FWFS01000010.1"/>
</dbReference>
<sequence length="131" mass="14222">MTPELTILALAGLMHIAQFGVASYMANVDLGPGYTTSPRDRAPSREMRKTTARMLRAYDNHTAMFGLFAAGCLLVSLTGQSSGWTTALAALYLIARLAYIPAYAFGWQPWRSYIWLAALAACALLFLAALV</sequence>
<feature type="transmembrane region" description="Helical" evidence="5">
    <location>
        <begin position="62"/>
        <end position="79"/>
    </location>
</feature>
<protein>
    <submittedName>
        <fullName evidence="6">MAPEG family protein</fullName>
    </submittedName>
</protein>
<evidence type="ECO:0000313" key="7">
    <source>
        <dbReference type="Proteomes" id="UP000193862"/>
    </source>
</evidence>